<dbReference type="PATRIC" id="fig|220754.4.peg.3296"/>
<evidence type="ECO:0000256" key="1">
    <source>
        <dbReference type="ARBA" id="ARBA00004651"/>
    </source>
</evidence>
<dbReference type="EMBL" id="JXRR01000021">
    <property type="protein sequence ID" value="KIL43764.1"/>
    <property type="molecule type" value="Genomic_DNA"/>
</dbReference>
<feature type="transmembrane region" description="Helical" evidence="4">
    <location>
        <begin position="97"/>
        <end position="119"/>
    </location>
</feature>
<dbReference type="Gene3D" id="3.10.580.10">
    <property type="entry name" value="CBS-domain"/>
    <property type="match status" value="1"/>
</dbReference>
<organism evidence="6 7">
    <name type="scientific">Jeotgalibacillus campisalis</name>
    <dbReference type="NCBI Taxonomy" id="220754"/>
    <lineage>
        <taxon>Bacteria</taxon>
        <taxon>Bacillati</taxon>
        <taxon>Bacillota</taxon>
        <taxon>Bacilli</taxon>
        <taxon>Bacillales</taxon>
        <taxon>Caryophanaceae</taxon>
        <taxon>Jeotgalibacillus</taxon>
    </lineage>
</organism>
<evidence type="ECO:0000256" key="2">
    <source>
        <dbReference type="ARBA" id="ARBA00022475"/>
    </source>
</evidence>
<dbReference type="PANTHER" id="PTHR43099:SF5">
    <property type="entry name" value="HLYC_CORC FAMILY TRANSPORTER"/>
    <property type="match status" value="1"/>
</dbReference>
<dbReference type="InterPro" id="IPR000644">
    <property type="entry name" value="CBS_dom"/>
</dbReference>
<dbReference type="GO" id="GO:0005886">
    <property type="term" value="C:plasma membrane"/>
    <property type="evidence" value="ECO:0007669"/>
    <property type="project" value="UniProtKB-SubCell"/>
</dbReference>
<keyword evidence="3 4" id="KW-0472">Membrane</keyword>
<keyword evidence="3 4" id="KW-1133">Transmembrane helix</keyword>
<reference evidence="6 7" key="1">
    <citation type="submission" date="2015-01" db="EMBL/GenBank/DDBJ databases">
        <title>Jeotgalibacillus campisalis genome sequencing.</title>
        <authorList>
            <person name="Goh K.M."/>
            <person name="Chan K.-G."/>
            <person name="Yaakop A.S."/>
            <person name="Ee R."/>
            <person name="Gan H.M."/>
            <person name="Chan C.S."/>
        </authorList>
    </citation>
    <scope>NUCLEOTIDE SEQUENCE [LARGE SCALE GENOMIC DNA]</scope>
    <source>
        <strain evidence="6 7">SF-57</strain>
    </source>
</reference>
<feature type="domain" description="CNNM transmembrane" evidence="5">
    <location>
        <begin position="1"/>
        <end position="203"/>
    </location>
</feature>
<dbReference type="Proteomes" id="UP000031972">
    <property type="component" value="Unassembled WGS sequence"/>
</dbReference>
<accession>A0A0C2RPT0</accession>
<name>A0A0C2RPT0_9BACL</name>
<dbReference type="OrthoDB" id="9798188at2"/>
<dbReference type="InterPro" id="IPR002550">
    <property type="entry name" value="CNNM"/>
</dbReference>
<protein>
    <submittedName>
        <fullName evidence="6">Membrane protein</fullName>
    </submittedName>
</protein>
<dbReference type="PANTHER" id="PTHR43099">
    <property type="entry name" value="UPF0053 PROTEIN YRKA"/>
    <property type="match status" value="1"/>
</dbReference>
<keyword evidence="3 4" id="KW-0812">Transmembrane</keyword>
<comment type="subcellular location">
    <subcellularLocation>
        <location evidence="1">Cell membrane</location>
        <topology evidence="1">Multi-pass membrane protein</topology>
    </subcellularLocation>
</comment>
<comment type="caution">
    <text evidence="6">The sequence shown here is derived from an EMBL/GenBank/DDBJ whole genome shotgun (WGS) entry which is preliminary data.</text>
</comment>
<evidence type="ECO:0000259" key="5">
    <source>
        <dbReference type="PROSITE" id="PS51846"/>
    </source>
</evidence>
<dbReference type="InterPro" id="IPR051676">
    <property type="entry name" value="UPF0053_domain"/>
</dbReference>
<dbReference type="AlphaFoldDB" id="A0A0C2RPT0"/>
<dbReference type="PROSITE" id="PS51846">
    <property type="entry name" value="CNNM"/>
    <property type="match status" value="1"/>
</dbReference>
<dbReference type="RefSeq" id="WP_041060878.1">
    <property type="nucleotide sequence ID" value="NZ_JXRR01000021.1"/>
</dbReference>
<dbReference type="Pfam" id="PF00571">
    <property type="entry name" value="CBS"/>
    <property type="match status" value="1"/>
</dbReference>
<evidence type="ECO:0000313" key="7">
    <source>
        <dbReference type="Proteomes" id="UP000031972"/>
    </source>
</evidence>
<keyword evidence="2" id="KW-1003">Cell membrane</keyword>
<proteinExistence type="predicted"/>
<dbReference type="Pfam" id="PF01595">
    <property type="entry name" value="CNNM"/>
    <property type="match status" value="1"/>
</dbReference>
<feature type="transmembrane region" description="Helical" evidence="4">
    <location>
        <begin position="6"/>
        <end position="31"/>
    </location>
</feature>
<evidence type="ECO:0000313" key="6">
    <source>
        <dbReference type="EMBL" id="KIL43764.1"/>
    </source>
</evidence>
<feature type="transmembrane region" description="Helical" evidence="4">
    <location>
        <begin position="52"/>
        <end position="77"/>
    </location>
</feature>
<sequence>MSNPLIVILVTTGIISLSAFFVIIEFALLGARRHRLEEEARTNRGARAALQSVNELTVMLAGAQLGITVCTFALGAVTKPAVDDWFSPVFAGAGLPYWLADGTSFFLSLLIVTFLHLVIGEMAPKSWAIAHPEASAIMIGFPARIFIRPFRPLLEWVNHIANSLVKASGVEPVNTAAVGGQDAETIRHLVEYSANVGALDASIRKPISGALDLETLRVGDLLSKKSSATAVDSEATAQDVQEATQRTGHKRILIMAEDDAPPRVLHVRDTLLEPADKPVWKLARPSFVLEPGTLLHEALTNMRRSSEQLAVVMDGSEFLGVITMNDIFNNVLPRMTEQENTASKS</sequence>
<gene>
    <name evidence="6" type="ORF">KR50_32840</name>
</gene>
<dbReference type="SUPFAM" id="SSF54631">
    <property type="entry name" value="CBS-domain pair"/>
    <property type="match status" value="1"/>
</dbReference>
<evidence type="ECO:0000256" key="3">
    <source>
        <dbReference type="PROSITE-ProRule" id="PRU01193"/>
    </source>
</evidence>
<evidence type="ECO:0000256" key="4">
    <source>
        <dbReference type="SAM" id="Phobius"/>
    </source>
</evidence>
<dbReference type="InterPro" id="IPR046342">
    <property type="entry name" value="CBS_dom_sf"/>
</dbReference>
<keyword evidence="7" id="KW-1185">Reference proteome</keyword>